<evidence type="ECO:0000313" key="1">
    <source>
        <dbReference type="EMBL" id="CAK5086472.1"/>
    </source>
</evidence>
<comment type="caution">
    <text evidence="1">The sequence shown here is derived from an EMBL/GenBank/DDBJ whole genome shotgun (WGS) entry which is preliminary data.</text>
</comment>
<protein>
    <submittedName>
        <fullName evidence="1">Uncharacterized protein</fullName>
    </submittedName>
</protein>
<dbReference type="EMBL" id="CAVMJV010000060">
    <property type="protein sequence ID" value="CAK5086472.1"/>
    <property type="molecule type" value="Genomic_DNA"/>
</dbReference>
<evidence type="ECO:0000313" key="2">
    <source>
        <dbReference type="Proteomes" id="UP001497535"/>
    </source>
</evidence>
<dbReference type="Proteomes" id="UP001497535">
    <property type="component" value="Unassembled WGS sequence"/>
</dbReference>
<name>A0ACB1A4X4_MELEN</name>
<proteinExistence type="predicted"/>
<gene>
    <name evidence="1" type="ORF">MENTE1834_LOCUS33973</name>
</gene>
<organism evidence="1 2">
    <name type="scientific">Meloidogyne enterolobii</name>
    <name type="common">Root-knot nematode worm</name>
    <name type="synonym">Meloidogyne mayaguensis</name>
    <dbReference type="NCBI Taxonomy" id="390850"/>
    <lineage>
        <taxon>Eukaryota</taxon>
        <taxon>Metazoa</taxon>
        <taxon>Ecdysozoa</taxon>
        <taxon>Nematoda</taxon>
        <taxon>Chromadorea</taxon>
        <taxon>Rhabditida</taxon>
        <taxon>Tylenchina</taxon>
        <taxon>Tylenchomorpha</taxon>
        <taxon>Tylenchoidea</taxon>
        <taxon>Meloidogynidae</taxon>
        <taxon>Meloidogyninae</taxon>
        <taxon>Meloidogyne</taxon>
    </lineage>
</organism>
<reference evidence="1" key="1">
    <citation type="submission" date="2023-11" db="EMBL/GenBank/DDBJ databases">
        <authorList>
            <person name="Poullet M."/>
        </authorList>
    </citation>
    <scope>NUCLEOTIDE SEQUENCE</scope>
    <source>
        <strain evidence="1">E1834</strain>
    </source>
</reference>
<accession>A0ACB1A4X4</accession>
<keyword evidence="2" id="KW-1185">Reference proteome</keyword>
<sequence length="168" mass="18276">MYLKLIFYICFLLILINISIGNKCKCPENGKKKLRRSRVKRGIFCDCFGSGKRKNNSGKGSEGHHEIGDSQGQVEGSLIGIGHTFEQEGAGYGGATHVGGHGIQSYGGHTSHHGHVGTSYGAGTSTVESSTKRGYVNGKRNVLYICDNTFFSHIQANVCLIFLIYFII</sequence>